<organism evidence="2 3">
    <name type="scientific">Fusarium langsethiae</name>
    <dbReference type="NCBI Taxonomy" id="179993"/>
    <lineage>
        <taxon>Eukaryota</taxon>
        <taxon>Fungi</taxon>
        <taxon>Dikarya</taxon>
        <taxon>Ascomycota</taxon>
        <taxon>Pezizomycotina</taxon>
        <taxon>Sordariomycetes</taxon>
        <taxon>Hypocreomycetidae</taxon>
        <taxon>Hypocreales</taxon>
        <taxon>Nectriaceae</taxon>
        <taxon>Fusarium</taxon>
    </lineage>
</organism>
<accession>A0A0M9F2Y3</accession>
<dbReference type="AlphaFoldDB" id="A0A0M9F2Y3"/>
<dbReference type="Proteomes" id="UP000037904">
    <property type="component" value="Unassembled WGS sequence"/>
</dbReference>
<protein>
    <submittedName>
        <fullName evidence="2">Uncharacterized protein</fullName>
    </submittedName>
</protein>
<evidence type="ECO:0000313" key="3">
    <source>
        <dbReference type="Proteomes" id="UP000037904"/>
    </source>
</evidence>
<keyword evidence="3" id="KW-1185">Reference proteome</keyword>
<sequence length="97" mass="10426">MGGSGSEELIYEDEDINDYYDHETCQKKLVLKGRVGLRFKTIASVEDVDQGSAPLGKSVHNRSVGVRRSSSSAKAPGNSGLKRNASLGMVQQINNTA</sequence>
<evidence type="ECO:0000256" key="1">
    <source>
        <dbReference type="SAM" id="MobiDB-lite"/>
    </source>
</evidence>
<comment type="caution">
    <text evidence="2">The sequence shown here is derived from an EMBL/GenBank/DDBJ whole genome shotgun (WGS) entry which is preliminary data.</text>
</comment>
<feature type="compositionally biased region" description="Low complexity" evidence="1">
    <location>
        <begin position="61"/>
        <end position="72"/>
    </location>
</feature>
<proteinExistence type="predicted"/>
<feature type="region of interest" description="Disordered" evidence="1">
    <location>
        <begin position="51"/>
        <end position="97"/>
    </location>
</feature>
<evidence type="ECO:0000313" key="2">
    <source>
        <dbReference type="EMBL" id="KPA45039.1"/>
    </source>
</evidence>
<dbReference type="EMBL" id="JXCE01000018">
    <property type="protein sequence ID" value="KPA45039.1"/>
    <property type="molecule type" value="Genomic_DNA"/>
</dbReference>
<gene>
    <name evidence="2" type="ORF">FLAG1_02018</name>
</gene>
<reference evidence="2 3" key="1">
    <citation type="submission" date="2015-04" db="EMBL/GenBank/DDBJ databases">
        <title>The draft genome sequence of Fusarium langsethiae, a T-2/HT-2 mycotoxin producer.</title>
        <authorList>
            <person name="Lysoe E."/>
            <person name="Divon H.H."/>
            <person name="Terzi V."/>
            <person name="Orru L."/>
            <person name="Lamontanara A."/>
            <person name="Kolseth A.-K."/>
            <person name="Frandsen R.J."/>
            <person name="Nielsen K."/>
            <person name="Thrane U."/>
        </authorList>
    </citation>
    <scope>NUCLEOTIDE SEQUENCE [LARGE SCALE GENOMIC DNA]</scope>
    <source>
        <strain evidence="2 3">Fl201059</strain>
    </source>
</reference>
<name>A0A0M9F2Y3_FUSLA</name>